<protein>
    <submittedName>
        <fullName evidence="1">DUF2255 family protein</fullName>
    </submittedName>
</protein>
<comment type="caution">
    <text evidence="1">The sequence shown here is derived from an EMBL/GenBank/DDBJ whole genome shotgun (WGS) entry which is preliminary data.</text>
</comment>
<name>A0A5N0VEM3_9PSEU</name>
<proteinExistence type="predicted"/>
<gene>
    <name evidence="1" type="ORF">FPZ12_009810</name>
</gene>
<dbReference type="OrthoDB" id="162563at2"/>
<organism evidence="1 2">
    <name type="scientific">Amycolatopsis acidicola</name>
    <dbReference type="NCBI Taxonomy" id="2596893"/>
    <lineage>
        <taxon>Bacteria</taxon>
        <taxon>Bacillati</taxon>
        <taxon>Actinomycetota</taxon>
        <taxon>Actinomycetes</taxon>
        <taxon>Pseudonocardiales</taxon>
        <taxon>Pseudonocardiaceae</taxon>
        <taxon>Amycolatopsis</taxon>
    </lineage>
</organism>
<dbReference type="Proteomes" id="UP000319769">
    <property type="component" value="Unassembled WGS sequence"/>
</dbReference>
<accession>A0A5N0VEM3</accession>
<dbReference type="EMBL" id="VMNW02000010">
    <property type="protein sequence ID" value="KAA9163281.1"/>
    <property type="molecule type" value="Genomic_DNA"/>
</dbReference>
<dbReference type="Gene3D" id="2.30.110.10">
    <property type="entry name" value="Electron Transport, Fmn-binding Protein, Chain A"/>
    <property type="match status" value="1"/>
</dbReference>
<evidence type="ECO:0000313" key="2">
    <source>
        <dbReference type="Proteomes" id="UP000319769"/>
    </source>
</evidence>
<keyword evidence="2" id="KW-1185">Reference proteome</keyword>
<evidence type="ECO:0000313" key="1">
    <source>
        <dbReference type="EMBL" id="KAA9163281.1"/>
    </source>
</evidence>
<reference evidence="1" key="1">
    <citation type="submission" date="2019-09" db="EMBL/GenBank/DDBJ databases">
        <authorList>
            <person name="Teo W.F.A."/>
            <person name="Duangmal K."/>
        </authorList>
    </citation>
    <scope>NUCLEOTIDE SEQUENCE [LARGE SCALE GENOMIC DNA]</scope>
    <source>
        <strain evidence="1">K81G1</strain>
    </source>
</reference>
<dbReference type="InterPro" id="IPR016888">
    <property type="entry name" value="UCP028498"/>
</dbReference>
<dbReference type="RefSeq" id="WP_144756253.1">
    <property type="nucleotide sequence ID" value="NZ_VMNW02000010.1"/>
</dbReference>
<sequence>MTKWTAGDLDRFGDAEELEITTPRADGSPRPWVPIWGVRVGDEFYVRSYRGAGGGWYRRASAEGSARIRAAGLELEVTAEQPGGDTRAAVDAAYREKYARYGATFLKPMLAAQAVDATLRLTPR</sequence>
<dbReference type="InterPro" id="IPR012349">
    <property type="entry name" value="Split_barrel_FMN-bd"/>
</dbReference>
<dbReference type="AlphaFoldDB" id="A0A5N0VEM3"/>
<dbReference type="Pfam" id="PF10012">
    <property type="entry name" value="DUF2255"/>
    <property type="match status" value="1"/>
</dbReference>